<keyword evidence="2" id="KW-0808">Transferase</keyword>
<feature type="domain" description="Glycosyltransferase 2-like" evidence="1">
    <location>
        <begin position="10"/>
        <end position="159"/>
    </location>
</feature>
<protein>
    <submittedName>
        <fullName evidence="2">Glycosyltransferase</fullName>
    </submittedName>
</protein>
<dbReference type="InterPro" id="IPR050834">
    <property type="entry name" value="Glycosyltransf_2"/>
</dbReference>
<dbReference type="Gene3D" id="3.90.550.10">
    <property type="entry name" value="Spore Coat Polysaccharide Biosynthesis Protein SpsA, Chain A"/>
    <property type="match status" value="1"/>
</dbReference>
<comment type="caution">
    <text evidence="2">The sequence shown here is derived from an EMBL/GenBank/DDBJ whole genome shotgun (WGS) entry which is preliminary data.</text>
</comment>
<dbReference type="GO" id="GO:0016740">
    <property type="term" value="F:transferase activity"/>
    <property type="evidence" value="ECO:0007669"/>
    <property type="project" value="UniProtKB-KW"/>
</dbReference>
<dbReference type="InterPro" id="IPR029044">
    <property type="entry name" value="Nucleotide-diphossugar_trans"/>
</dbReference>
<dbReference type="RefSeq" id="WP_115571629.1">
    <property type="nucleotide sequence ID" value="NZ_NXLT01000010.1"/>
</dbReference>
<dbReference type="InterPro" id="IPR001173">
    <property type="entry name" value="Glyco_trans_2-like"/>
</dbReference>
<evidence type="ECO:0000313" key="3">
    <source>
        <dbReference type="Proteomes" id="UP000256514"/>
    </source>
</evidence>
<dbReference type="PANTHER" id="PTHR43685:SF2">
    <property type="entry name" value="GLYCOSYLTRANSFERASE 2-LIKE DOMAIN-CONTAINING PROTEIN"/>
    <property type="match status" value="1"/>
</dbReference>
<accession>A0A3D8IN00</accession>
<dbReference type="PANTHER" id="PTHR43685">
    <property type="entry name" value="GLYCOSYLTRANSFERASE"/>
    <property type="match status" value="1"/>
</dbReference>
<gene>
    <name evidence="2" type="ORF">CQA54_08315</name>
</gene>
<dbReference type="OrthoDB" id="433681at2"/>
<name>A0A3D8IN00_9HELI</name>
<dbReference type="Proteomes" id="UP000256514">
    <property type="component" value="Unassembled WGS sequence"/>
</dbReference>
<organism evidence="2 3">
    <name type="scientific">Helicobacter equorum</name>
    <dbReference type="NCBI Taxonomy" id="361872"/>
    <lineage>
        <taxon>Bacteria</taxon>
        <taxon>Pseudomonadati</taxon>
        <taxon>Campylobacterota</taxon>
        <taxon>Epsilonproteobacteria</taxon>
        <taxon>Campylobacterales</taxon>
        <taxon>Helicobacteraceae</taxon>
        <taxon>Helicobacter</taxon>
    </lineage>
</organism>
<sequence>MNAATQPKISIITVVYNDVSHIVATMDSVLCQDYPYIEYILVDGYSSDGTTQRIESTITSLATITHKGVKADSLYLEAQLDSNPNVSFKFLSERDSGIYDAMNKGIDLATGEWCNFMNCGDMFFSKESVSKFFAAYQEYLANGGKKAAVIYGDTQIIYDAEHTKIIHAAPNERKNAHKYHHHFIHQSAFIDSATMKHYKYNTYFKIAGDTDFFTKVYNAGLPFWYSEVVVSAFNVEGVSGLLSWRMFWEDLQIGTRYHKFFPIYHTLRYVFWIIPRVVVRNAIPRRFRNQARVLLGKRKQ</sequence>
<dbReference type="Pfam" id="PF00535">
    <property type="entry name" value="Glycos_transf_2"/>
    <property type="match status" value="1"/>
</dbReference>
<evidence type="ECO:0000313" key="2">
    <source>
        <dbReference type="EMBL" id="RDU65951.1"/>
    </source>
</evidence>
<evidence type="ECO:0000259" key="1">
    <source>
        <dbReference type="Pfam" id="PF00535"/>
    </source>
</evidence>
<dbReference type="AlphaFoldDB" id="A0A3D8IN00"/>
<dbReference type="SUPFAM" id="SSF53448">
    <property type="entry name" value="Nucleotide-diphospho-sugar transferases"/>
    <property type="match status" value="1"/>
</dbReference>
<reference evidence="2 3" key="1">
    <citation type="submission" date="2018-04" db="EMBL/GenBank/DDBJ databases">
        <title>Novel Campyloabacter and Helicobacter Species and Strains.</title>
        <authorList>
            <person name="Mannion A.J."/>
            <person name="Shen Z."/>
            <person name="Fox J.G."/>
        </authorList>
    </citation>
    <scope>NUCLEOTIDE SEQUENCE [LARGE SCALE GENOMIC DNA]</scope>
    <source>
        <strain evidence="2 3">MIT 12-6600</strain>
    </source>
</reference>
<keyword evidence="3" id="KW-1185">Reference proteome</keyword>
<dbReference type="EMBL" id="NXLT01000010">
    <property type="protein sequence ID" value="RDU65951.1"/>
    <property type="molecule type" value="Genomic_DNA"/>
</dbReference>
<proteinExistence type="predicted"/>